<dbReference type="RefSeq" id="XP_041446856.1">
    <property type="nucleotide sequence ID" value="XM_041590922.1"/>
</dbReference>
<dbReference type="InterPro" id="IPR000477">
    <property type="entry name" value="RT_dom"/>
</dbReference>
<dbReference type="InterPro" id="IPR036397">
    <property type="entry name" value="RNaseH_sf"/>
</dbReference>
<organism evidence="6 7">
    <name type="scientific">Xenopus laevis</name>
    <name type="common">African clawed frog</name>
    <dbReference type="NCBI Taxonomy" id="8355"/>
    <lineage>
        <taxon>Eukaryota</taxon>
        <taxon>Metazoa</taxon>
        <taxon>Chordata</taxon>
        <taxon>Craniata</taxon>
        <taxon>Vertebrata</taxon>
        <taxon>Euteleostomi</taxon>
        <taxon>Amphibia</taxon>
        <taxon>Batrachia</taxon>
        <taxon>Anura</taxon>
        <taxon>Pipoidea</taxon>
        <taxon>Pipidae</taxon>
        <taxon>Xenopodinae</taxon>
        <taxon>Xenopus</taxon>
        <taxon>Xenopus</taxon>
    </lineage>
</organism>
<name>A0A8J1N0T7_XENLA</name>
<dbReference type="CDD" id="cd09275">
    <property type="entry name" value="RNase_HI_RT_DIRS1"/>
    <property type="match status" value="1"/>
</dbReference>
<evidence type="ECO:0000313" key="8">
    <source>
        <dbReference type="RefSeq" id="XP_041446856.1"/>
    </source>
</evidence>
<evidence type="ECO:0000313" key="7">
    <source>
        <dbReference type="RefSeq" id="XP_041446855.1"/>
    </source>
</evidence>
<keyword evidence="3" id="KW-0238">DNA-binding</keyword>
<keyword evidence="6" id="KW-1185">Reference proteome</keyword>
<dbReference type="EC" id="3.1.26.4" evidence="2"/>
<dbReference type="Gene3D" id="3.30.70.270">
    <property type="match status" value="1"/>
</dbReference>
<feature type="compositionally biased region" description="Polar residues" evidence="4">
    <location>
        <begin position="623"/>
        <end position="637"/>
    </location>
</feature>
<dbReference type="InterPro" id="IPR052055">
    <property type="entry name" value="Hepadnavirus_pol/RT"/>
</dbReference>
<dbReference type="PANTHER" id="PTHR33050">
    <property type="entry name" value="REVERSE TRANSCRIPTASE DOMAIN-CONTAINING PROTEIN"/>
    <property type="match status" value="1"/>
</dbReference>
<dbReference type="GO" id="GO:0006310">
    <property type="term" value="P:DNA recombination"/>
    <property type="evidence" value="ECO:0007669"/>
    <property type="project" value="InterPro"/>
</dbReference>
<reference evidence="7 8" key="1">
    <citation type="submission" date="2025-04" db="UniProtKB">
        <authorList>
            <consortium name="RefSeq"/>
        </authorList>
    </citation>
    <scope>IDENTIFICATION</scope>
    <source>
        <strain evidence="7 8">J_2021</strain>
        <tissue evidence="7 8">Erythrocytes</tissue>
    </source>
</reference>
<dbReference type="CDD" id="cd03714">
    <property type="entry name" value="RT_DIRS1"/>
    <property type="match status" value="1"/>
</dbReference>
<evidence type="ECO:0000259" key="5">
    <source>
        <dbReference type="PROSITE" id="PS50878"/>
    </source>
</evidence>
<dbReference type="InterPro" id="IPR010998">
    <property type="entry name" value="Integrase_recombinase_N"/>
</dbReference>
<dbReference type="PANTHER" id="PTHR33050:SF7">
    <property type="entry name" value="RIBONUCLEASE H"/>
    <property type="match status" value="1"/>
</dbReference>
<dbReference type="SUPFAM" id="SSF56672">
    <property type="entry name" value="DNA/RNA polymerases"/>
    <property type="match status" value="1"/>
</dbReference>
<sequence>MPVTIDTLAEAVQDSRLGEGVTPQLSGGTESNCPQLLKNPPDDHGVMDARVGARLSRFYEVWKQSISDQWVLDLLKRGYRIEFLSVPTLNFFLVSPMPRGQEKKKALEEYVQILLDQEVVVPVPQEEREKGIYSLLFLVKKASGGWRPVLDLKKLNSLVHLQKFKMESINTIIAAVQAGDWLLSIDLKDAYLHLPIADQHQRFLRFAVGHRHFQFRALPFGLSTSPRTFSKVLITLVAELRKQGLTVWHYLDDILLSARSPEVLLLHREIAISFLQSHGWLINWEKSQLQPSQSLIYLGALFNTADNVVQLPQQKIERMVKEMEDFCLQGEVSARRFMSLLGLMAASIPMTKWARFHMREAQRYFLTHWNRWEINWNQLIPLSPELKVSLQWWMNPSNLSRGFPLAPINWRIITTDASSQGWGALLESSVAQGIWKSPLKVHANVLELRAVFQALQAFAPDIKGMAVKVKGDNSSAVSYIRKQGGTKSLLLWKAVCPILSWAEQNLENLTAVHVPGILNQKADFLSRMTLSKHEWKLHPDIFPPASREVGSSGSGPHGLSGQCSTADILCKIFQPSSSGDRCTPSALVVPSSLCVPTNPSPPSSPTEGDSGGSGAHPRGPLLASSTMVSSAQKTGSSRPVADSCEGESTDPGTSGTSRPTLALIDGMEIERKRLVALGLSEAVVATLLRARKSNTSTTYYKIWERFLLWQLERANSCFPPPLPQVLEFLQEGLSKGLQYRTLKVHVAALSAMTGIRWAEDPLVKRFFSATLKICPPKRTLSPAWDLPMVLKALCEHPFEPLQEASLWLVTLKTLFLVAIVSAARVSLLHALSVEEQNISFWPDKVILKPPDSFLPKVVSTFHLAQDIIIPIIPEEPNLSSKLQKLDPVRMLKHYLAMTQSLRKSGSLFVIPAGPRKGEQPAKSTIARWIVILIQKSYNLQGKQAPAGLKAHSTRAVATSWAAEAEVSESAICETAVWSSARTFFKFYRLNVKKPSQHNFASAVLRSFSVN</sequence>
<dbReference type="GeneID" id="121403130"/>
<accession>A0A8J1N0T7</accession>
<dbReference type="KEGG" id="xla:121403130"/>
<dbReference type="InterPro" id="IPR013762">
    <property type="entry name" value="Integrase-like_cat_sf"/>
</dbReference>
<gene>
    <name evidence="7 8" type="primary">LOC121403130</name>
</gene>
<dbReference type="InterPro" id="IPR043502">
    <property type="entry name" value="DNA/RNA_pol_sf"/>
</dbReference>
<dbReference type="InterPro" id="IPR043128">
    <property type="entry name" value="Rev_trsase/Diguanyl_cyclase"/>
</dbReference>
<dbReference type="Pfam" id="PF00078">
    <property type="entry name" value="RVT_1"/>
    <property type="match status" value="1"/>
</dbReference>
<dbReference type="GO" id="GO:0003677">
    <property type="term" value="F:DNA binding"/>
    <property type="evidence" value="ECO:0007669"/>
    <property type="project" value="UniProtKB-KW"/>
</dbReference>
<dbReference type="RefSeq" id="XP_041446855.1">
    <property type="nucleotide sequence ID" value="XM_041590921.1"/>
</dbReference>
<comment type="similarity">
    <text evidence="1">Belongs to the beta type-B retroviral polymerase family. HERV class-II K(HML-2) pol subfamily.</text>
</comment>
<feature type="compositionally biased region" description="Polar residues" evidence="4">
    <location>
        <begin position="650"/>
        <end position="659"/>
    </location>
</feature>
<feature type="region of interest" description="Disordered" evidence="4">
    <location>
        <begin position="594"/>
        <end position="659"/>
    </location>
</feature>
<dbReference type="GO" id="GO:0015074">
    <property type="term" value="P:DNA integration"/>
    <property type="evidence" value="ECO:0007669"/>
    <property type="project" value="InterPro"/>
</dbReference>
<evidence type="ECO:0000256" key="2">
    <source>
        <dbReference type="ARBA" id="ARBA00012180"/>
    </source>
</evidence>
<protein>
    <recommendedName>
        <fullName evidence="2">ribonuclease H</fullName>
        <ecNumber evidence="2">3.1.26.4</ecNumber>
    </recommendedName>
</protein>
<proteinExistence type="inferred from homology"/>
<dbReference type="Gene3D" id="1.10.443.10">
    <property type="entry name" value="Intergrase catalytic core"/>
    <property type="match status" value="1"/>
</dbReference>
<evidence type="ECO:0000256" key="3">
    <source>
        <dbReference type="ARBA" id="ARBA00023125"/>
    </source>
</evidence>
<evidence type="ECO:0000256" key="1">
    <source>
        <dbReference type="ARBA" id="ARBA00010879"/>
    </source>
</evidence>
<dbReference type="PROSITE" id="PS50878">
    <property type="entry name" value="RT_POL"/>
    <property type="match status" value="1"/>
</dbReference>
<dbReference type="SUPFAM" id="SSF47823">
    <property type="entry name" value="lambda integrase-like, N-terminal domain"/>
    <property type="match status" value="1"/>
</dbReference>
<dbReference type="Proteomes" id="UP000186698">
    <property type="component" value="Chromosome 4L"/>
</dbReference>
<dbReference type="GO" id="GO:0004523">
    <property type="term" value="F:RNA-DNA hybrid ribonuclease activity"/>
    <property type="evidence" value="ECO:0007669"/>
    <property type="project" value="UniProtKB-EC"/>
</dbReference>
<dbReference type="AlphaFoldDB" id="A0A8J1N0T7"/>
<evidence type="ECO:0000313" key="6">
    <source>
        <dbReference type="Proteomes" id="UP000186698"/>
    </source>
</evidence>
<evidence type="ECO:0000256" key="4">
    <source>
        <dbReference type="SAM" id="MobiDB-lite"/>
    </source>
</evidence>
<dbReference type="Gene3D" id="3.10.10.10">
    <property type="entry name" value="HIV Type 1 Reverse Transcriptase, subunit A, domain 1"/>
    <property type="match status" value="1"/>
</dbReference>
<dbReference type="Gene3D" id="1.10.150.130">
    <property type="match status" value="1"/>
</dbReference>
<feature type="domain" description="Reverse transcriptase" evidence="5">
    <location>
        <begin position="120"/>
        <end position="302"/>
    </location>
</feature>
<dbReference type="OrthoDB" id="9908684at2759"/>
<dbReference type="Gene3D" id="3.30.420.10">
    <property type="entry name" value="Ribonuclease H-like superfamily/Ribonuclease H"/>
    <property type="match status" value="1"/>
</dbReference>